<dbReference type="OMA" id="KHCENPI"/>
<dbReference type="InterPro" id="IPR016024">
    <property type="entry name" value="ARM-type_fold"/>
</dbReference>
<feature type="domain" description="tRNA (32-2'-O)-methyltransferase regulator THADA-like TPR repeats region" evidence="5">
    <location>
        <begin position="639"/>
        <end position="869"/>
    </location>
</feature>
<organism evidence="7 8">
    <name type="scientific">Globisporangium ultimum (strain ATCC 200006 / CBS 805.95 / DAOM BR144)</name>
    <name type="common">Pythium ultimum</name>
    <dbReference type="NCBI Taxonomy" id="431595"/>
    <lineage>
        <taxon>Eukaryota</taxon>
        <taxon>Sar</taxon>
        <taxon>Stramenopiles</taxon>
        <taxon>Oomycota</taxon>
        <taxon>Peronosporomycetes</taxon>
        <taxon>Pythiales</taxon>
        <taxon>Pythiaceae</taxon>
        <taxon>Globisporangium</taxon>
    </lineage>
</organism>
<dbReference type="GO" id="GO:0005829">
    <property type="term" value="C:cytosol"/>
    <property type="evidence" value="ECO:0007669"/>
    <property type="project" value="TreeGrafter"/>
</dbReference>
<reference evidence="7" key="3">
    <citation type="submission" date="2014-11" db="UniProtKB">
        <authorList>
            <consortium name="EnsemblProtists"/>
        </authorList>
    </citation>
    <scope>IDENTIFICATION</scope>
    <source>
        <strain evidence="7">DAOM BR144</strain>
    </source>
</reference>
<dbReference type="SUPFAM" id="SSF48371">
    <property type="entry name" value="ARM repeat"/>
    <property type="match status" value="2"/>
</dbReference>
<dbReference type="STRING" id="431595.K3WBV9"/>
<dbReference type="GO" id="GO:0030488">
    <property type="term" value="P:tRNA methylation"/>
    <property type="evidence" value="ECO:0007669"/>
    <property type="project" value="TreeGrafter"/>
</dbReference>
<keyword evidence="8" id="KW-1185">Reference proteome</keyword>
<comment type="similarity">
    <text evidence="1">Belongs to the THADA family.</text>
</comment>
<dbReference type="HOGENOM" id="CLU_237637_0_0_1"/>
<evidence type="ECO:0000259" key="6">
    <source>
        <dbReference type="Pfam" id="PF25151"/>
    </source>
</evidence>
<sequence>MVRKKRKGVVKGDASESDAQEQTTAVTVKNGHPKPVSLQQVVVSVPVDTTLAFRLTSAELPVKPKDNGDVHTLSEWYALLCRASDLYDQLKVLQLFRSKCMKTLLAPPPSPTATAKTKAPDKETTLPFVIAAWKLMFRLYVSPEAEPLRKNFFLILEVLAQSDAMPTAGGALESPLQIVAGEELHLFLDRLWQENATPATPDQSVNALDLLLLVAEFPFLARVLVNDTAIAAHVPSPYLLRFVKFCADQLAFLAGPIVDYNIAPPKSRLNDVDDVSSSTNVVLLSSERCGHALKNGILVCTMKEFLYERLRKIENSQGFDRDTADFLRILGHCVLILQTSVVHKDLLTQAGLAYCLVLRLLLQGPTADQGEGSDPAATTNLLLQAIYPDKQISSIAAVTPRLRVHIDADIDSFKEFARLAVYRGMLNSLSDDELVLCFQSDGEQQKTVLDLVFSTVQGFCQEESLSTRLYAFQVLEAFLRRAVVITQRNKKNGAASAAVAVPLSSETLLALTALVLLNWEHPSKKVNQFMAQMFTHVVNYFVLSDGFDQWKSGIVSKLVEFPQHSRAKYGALAILLSAYGAKPLLREHPALLESVLFAVGHKDVSAAAAGLFAQILDDLSGGEKNKKQVVGDEAEKRKWRLLWIDNVAQVLVSTDANLRSRVAMYAIPLLLKKDPDCVPLLIEKLRAAAENQESNDADVCLWAIIEIMKYARKKVSPEKLLGLSTSDIEEGLSHAKPETRSSAFEAICGSLKSTNMPTRQELNLVKKYLVIHGKEISPSSRMNTLNGLKTVLFRIKESLRINTKSASSDKVPAETLQQQREDLELAQSFKNWIELFAVTSICSGAIPQRATMGLEVMLQYLQIFGFESESILLTSHMVTSLLNMLISSWDAIRSLAYTILDLYPDNLPGFTSAEELTLLLKWSMALCVSARQRESDAGGLFMRLLFKKSAAILQQGVDFQSDSHSTKIAAIKTPQVSFVIKLTDVILSRLGDATANDKARKGELPLVHGLLLSLRYIVESVDFNELFNSTDENAVLRMTEWKTAMEQVFACIRKAMHFSLFVVGDATSGVGDEELSDAYTGVLGEINSLPKTDAIPLRVDCRGHLILEDGEVGDDENDTEQRAVVGSWLSARECGAILDVVMRRVPLPRSDNVKLSFFTTEMAKQGGEMLLNSLFELKHKGAVAMAYQAFEGVCRSFLANSEKNPVIGGLPQLWADRLLDRLEKSEQHFILRRSSGFAFSFVAILRSEPRNSAAIILPKVMANLLRLASLDTDVIAAKSQQQQHLLWRSRVHALNILKLICQDAVLADDVAVYVAQMLEIAVFGFDCSSWAVRNSSMMLFAAATQRAIGDKRIADGASRLKVSSTDVFSRFQQLNGFIYRELEKCTSAEKTASDVTPPGLYPILMFMSRLKPGSEDSQTADVLSASAPEQKALTAFIPLVMKCASQPTMAIRQMAGKVLATIVKDDDAVAVLKELTSKLPNGVTTPSKEKKTVKSDAPFMTNNYVHGVLTQIQYLVAKHLDVDIDNDRQQFEVATQVLAQLASDLLPSKLWLWTSDKVVSGSIRAVFLEIVESFVKFCFANGASILTDDIEHMLTQIQAESGKDLQMRCEASAVVAGGAAPGEYVADRALVSIFFSVWKFRKILWHSESDTPGGVLPLVDRMLQSPVLEVRKRATKQLAKAIRGDSHFMLKLSAKAYDSLRLLLVQQLLVETHPKVRTRQLELLVYCQAAVDSSLPSEVKDTLEEKLLDILKNSADADVVAPAMELLATLVRDSGYSSESLCRAVKEEVVARSSEFQTLVLRQAAAKAIHKSGFLVLDAEGWTGEIALDCWMSAIKLLQDDDSNTRALIRNAVQVALAAVTKSKYSLPRSASDTLVLPHAVAYIVAHFVSTTHGVEILSEKFLALVDASSILQQYSSGARGQDWGDLCDRIFEAESSNYFAEPDLAAQLFIYHLFATDSIKNARPRSDSSGLFGFGAGSGAASSIDTLVALRKRVLEKLIEVLKQLNSEDTQEQWIGGITYYSSVFSTLFSLLAAGSAIVTSKKHPPSKKMLSQIAGLAKTSLGKFVTVHPLIKSAFEILSSANSLDHVDKDAITDLLYLTPYWTSLQISSS</sequence>
<protein>
    <submittedName>
        <fullName evidence="7">Uncharacterized protein</fullName>
    </submittedName>
</protein>
<name>K3WBV9_GLOUD</name>
<dbReference type="InParanoid" id="K3WBV9"/>
<dbReference type="InterPro" id="IPR011989">
    <property type="entry name" value="ARM-like"/>
</dbReference>
<dbReference type="Pfam" id="PF10350">
    <property type="entry name" value="DUF2428"/>
    <property type="match status" value="1"/>
</dbReference>
<evidence type="ECO:0000256" key="2">
    <source>
        <dbReference type="ARBA" id="ARBA00022694"/>
    </source>
</evidence>
<dbReference type="InterPro" id="IPR056843">
    <property type="entry name" value="THADA-like_TPR"/>
</dbReference>
<feature type="domain" description="DUF2428" evidence="4">
    <location>
        <begin position="1044"/>
        <end position="1331"/>
    </location>
</feature>
<dbReference type="InterPro" id="IPR019442">
    <property type="entry name" value="THADA/TRM732_DUF2428"/>
</dbReference>
<feature type="domain" description="tRNA (32-2'-O)-methyltransferase regulator THADA-like C-terminal TPR repeats region" evidence="6">
    <location>
        <begin position="1333"/>
        <end position="1515"/>
    </location>
</feature>
<evidence type="ECO:0000259" key="5">
    <source>
        <dbReference type="Pfam" id="PF25150"/>
    </source>
</evidence>
<evidence type="ECO:0000259" key="4">
    <source>
        <dbReference type="Pfam" id="PF10350"/>
    </source>
</evidence>
<accession>K3WBV9</accession>
<dbReference type="eggNOG" id="KOG1810">
    <property type="taxonomic scope" value="Eukaryota"/>
</dbReference>
<dbReference type="InterPro" id="IPR056842">
    <property type="entry name" value="THADA-like_TPR_C"/>
</dbReference>
<dbReference type="Pfam" id="PF25150">
    <property type="entry name" value="TPR_Trm732"/>
    <property type="match status" value="1"/>
</dbReference>
<evidence type="ECO:0000313" key="8">
    <source>
        <dbReference type="Proteomes" id="UP000019132"/>
    </source>
</evidence>
<dbReference type="PANTHER" id="PTHR14387:SF0">
    <property type="entry name" value="DUF2428 DOMAIN-CONTAINING PROTEIN"/>
    <property type="match status" value="1"/>
</dbReference>
<dbReference type="VEuPathDB" id="FungiDB:PYU1_G002447"/>
<dbReference type="Proteomes" id="UP000019132">
    <property type="component" value="Unassembled WGS sequence"/>
</dbReference>
<dbReference type="InterPro" id="IPR051954">
    <property type="entry name" value="tRNA_methyltransferase_THADA"/>
</dbReference>
<dbReference type="EnsemblProtists" id="PYU1_T002450">
    <property type="protein sequence ID" value="PYU1_T002450"/>
    <property type="gene ID" value="PYU1_G002447"/>
</dbReference>
<evidence type="ECO:0000256" key="1">
    <source>
        <dbReference type="ARBA" id="ARBA00010409"/>
    </source>
</evidence>
<feature type="region of interest" description="Disordered" evidence="3">
    <location>
        <begin position="1"/>
        <end position="22"/>
    </location>
</feature>
<evidence type="ECO:0000256" key="3">
    <source>
        <dbReference type="SAM" id="MobiDB-lite"/>
    </source>
</evidence>
<dbReference type="Pfam" id="PF25151">
    <property type="entry name" value="TPR_Trm732_C"/>
    <property type="match status" value="1"/>
</dbReference>
<reference evidence="8" key="1">
    <citation type="journal article" date="2010" name="Genome Biol.">
        <title>Genome sequence of the necrotrophic plant pathogen Pythium ultimum reveals original pathogenicity mechanisms and effector repertoire.</title>
        <authorList>
            <person name="Levesque C.A."/>
            <person name="Brouwer H."/>
            <person name="Cano L."/>
            <person name="Hamilton J.P."/>
            <person name="Holt C."/>
            <person name="Huitema E."/>
            <person name="Raffaele S."/>
            <person name="Robideau G.P."/>
            <person name="Thines M."/>
            <person name="Win J."/>
            <person name="Zerillo M.M."/>
            <person name="Beakes G.W."/>
            <person name="Boore J.L."/>
            <person name="Busam D."/>
            <person name="Dumas B."/>
            <person name="Ferriera S."/>
            <person name="Fuerstenberg S.I."/>
            <person name="Gachon C.M."/>
            <person name="Gaulin E."/>
            <person name="Govers F."/>
            <person name="Grenville-Briggs L."/>
            <person name="Horner N."/>
            <person name="Hostetler J."/>
            <person name="Jiang R.H."/>
            <person name="Johnson J."/>
            <person name="Krajaejun T."/>
            <person name="Lin H."/>
            <person name="Meijer H.J."/>
            <person name="Moore B."/>
            <person name="Morris P."/>
            <person name="Phuntmart V."/>
            <person name="Puiu D."/>
            <person name="Shetty J."/>
            <person name="Stajich J.E."/>
            <person name="Tripathy S."/>
            <person name="Wawra S."/>
            <person name="van West P."/>
            <person name="Whitty B.R."/>
            <person name="Coutinho P.M."/>
            <person name="Henrissat B."/>
            <person name="Martin F."/>
            <person name="Thomas P.D."/>
            <person name="Tyler B.M."/>
            <person name="De Vries R.P."/>
            <person name="Kamoun S."/>
            <person name="Yandell M."/>
            <person name="Tisserat N."/>
            <person name="Buell C.R."/>
        </authorList>
    </citation>
    <scope>NUCLEOTIDE SEQUENCE</scope>
    <source>
        <strain evidence="8">DAOM:BR144</strain>
    </source>
</reference>
<proteinExistence type="inferred from homology"/>
<evidence type="ECO:0000313" key="7">
    <source>
        <dbReference type="EnsemblProtists" id="PYU1_T002450"/>
    </source>
</evidence>
<dbReference type="PANTHER" id="PTHR14387">
    <property type="entry name" value="THADA/DEATH RECEPTOR INTERACTING PROTEIN"/>
    <property type="match status" value="1"/>
</dbReference>
<dbReference type="Gene3D" id="1.25.10.10">
    <property type="entry name" value="Leucine-rich Repeat Variant"/>
    <property type="match status" value="1"/>
</dbReference>
<reference evidence="8" key="2">
    <citation type="submission" date="2010-04" db="EMBL/GenBank/DDBJ databases">
        <authorList>
            <person name="Buell R."/>
            <person name="Hamilton J."/>
            <person name="Hostetler J."/>
        </authorList>
    </citation>
    <scope>NUCLEOTIDE SEQUENCE [LARGE SCALE GENOMIC DNA]</scope>
    <source>
        <strain evidence="8">DAOM:BR144</strain>
    </source>
</reference>
<keyword evidence="2" id="KW-0819">tRNA processing</keyword>